<keyword evidence="10" id="KW-0460">Magnesium</keyword>
<proteinExistence type="inferred from homology"/>
<dbReference type="GO" id="GO:0000902">
    <property type="term" value="P:cell morphogenesis"/>
    <property type="evidence" value="ECO:0007669"/>
    <property type="project" value="InterPro"/>
</dbReference>
<dbReference type="Gene3D" id="2.160.10.10">
    <property type="entry name" value="Hexapeptide repeat proteins"/>
    <property type="match status" value="1"/>
</dbReference>
<dbReference type="CDD" id="cd03353">
    <property type="entry name" value="LbH_GlmU_C"/>
    <property type="match status" value="1"/>
</dbReference>
<comment type="catalytic activity">
    <reaction evidence="17">
        <text>N-acetyl-alpha-D-glucosamine 1-phosphate + UTP + H(+) = UDP-N-acetyl-alpha-D-glucosamine + diphosphate</text>
        <dbReference type="Rhea" id="RHEA:13509"/>
        <dbReference type="ChEBI" id="CHEBI:15378"/>
        <dbReference type="ChEBI" id="CHEBI:33019"/>
        <dbReference type="ChEBI" id="CHEBI:46398"/>
        <dbReference type="ChEBI" id="CHEBI:57705"/>
        <dbReference type="ChEBI" id="CHEBI:57776"/>
        <dbReference type="EC" id="2.7.7.23"/>
    </reaction>
</comment>
<dbReference type="EMBL" id="UINC01043135">
    <property type="protein sequence ID" value="SVB46739.1"/>
    <property type="molecule type" value="Genomic_DNA"/>
</dbReference>
<evidence type="ECO:0000256" key="14">
    <source>
        <dbReference type="ARBA" id="ARBA00023315"/>
    </source>
</evidence>
<dbReference type="InterPro" id="IPR050065">
    <property type="entry name" value="GlmU-like"/>
</dbReference>
<keyword evidence="7" id="KW-0548">Nucleotidyltransferase</keyword>
<dbReference type="Pfam" id="PF14602">
    <property type="entry name" value="Hexapep_2"/>
    <property type="match status" value="1"/>
</dbReference>
<evidence type="ECO:0000256" key="3">
    <source>
        <dbReference type="ARBA" id="ARBA00007707"/>
    </source>
</evidence>
<evidence type="ECO:0000259" key="19">
    <source>
        <dbReference type="Pfam" id="PF25087"/>
    </source>
</evidence>
<evidence type="ECO:0000256" key="8">
    <source>
        <dbReference type="ARBA" id="ARBA00022723"/>
    </source>
</evidence>
<dbReference type="GO" id="GO:0019134">
    <property type="term" value="F:glucosamine-1-phosphate N-acetyltransferase activity"/>
    <property type="evidence" value="ECO:0007669"/>
    <property type="project" value="UniProtKB-EC"/>
</dbReference>
<evidence type="ECO:0000256" key="13">
    <source>
        <dbReference type="ARBA" id="ARBA00023268"/>
    </source>
</evidence>
<evidence type="ECO:0000259" key="18">
    <source>
        <dbReference type="Pfam" id="PF12804"/>
    </source>
</evidence>
<feature type="domain" description="MobA-like NTP transferase" evidence="18">
    <location>
        <begin position="6"/>
        <end position="131"/>
    </location>
</feature>
<keyword evidence="14" id="KW-0012">Acyltransferase</keyword>
<dbReference type="InterPro" id="IPR025877">
    <property type="entry name" value="MobA-like_NTP_Trfase"/>
</dbReference>
<evidence type="ECO:0000256" key="4">
    <source>
        <dbReference type="ARBA" id="ARBA00007947"/>
    </source>
</evidence>
<gene>
    <name evidence="20" type="ORF">METZ01_LOCUS199593</name>
</gene>
<dbReference type="CDD" id="cd02540">
    <property type="entry name" value="GT2_GlmU_N_bac"/>
    <property type="match status" value="1"/>
</dbReference>
<dbReference type="SUPFAM" id="SSF53448">
    <property type="entry name" value="Nucleotide-diphospho-sugar transferases"/>
    <property type="match status" value="1"/>
</dbReference>
<evidence type="ECO:0000256" key="17">
    <source>
        <dbReference type="ARBA" id="ARBA00048493"/>
    </source>
</evidence>
<evidence type="ECO:0000256" key="5">
    <source>
        <dbReference type="ARBA" id="ARBA00022490"/>
    </source>
</evidence>
<dbReference type="PANTHER" id="PTHR43584:SF3">
    <property type="entry name" value="BIFUNCTIONAL PROTEIN GLMU"/>
    <property type="match status" value="1"/>
</dbReference>
<comment type="similarity">
    <text evidence="4">In the N-terminal section; belongs to the N-acetylglucosamine-1-phosphate uridyltransferase family.</text>
</comment>
<dbReference type="Pfam" id="PF25087">
    <property type="entry name" value="GMPPB_C"/>
    <property type="match status" value="1"/>
</dbReference>
<keyword evidence="15" id="KW-0961">Cell wall biogenesis/degradation</keyword>
<dbReference type="GO" id="GO:0003977">
    <property type="term" value="F:UDP-N-acetylglucosamine diphosphorylase activity"/>
    <property type="evidence" value="ECO:0007669"/>
    <property type="project" value="UniProtKB-EC"/>
</dbReference>
<comment type="cofactor">
    <cofactor evidence="1">
        <name>Mg(2+)</name>
        <dbReference type="ChEBI" id="CHEBI:18420"/>
    </cofactor>
</comment>
<evidence type="ECO:0000256" key="15">
    <source>
        <dbReference type="ARBA" id="ARBA00023316"/>
    </source>
</evidence>
<dbReference type="Pfam" id="PF12804">
    <property type="entry name" value="NTP_transf_3"/>
    <property type="match status" value="1"/>
</dbReference>
<dbReference type="InterPro" id="IPR056729">
    <property type="entry name" value="GMPPB_C"/>
</dbReference>
<evidence type="ECO:0000256" key="2">
    <source>
        <dbReference type="ARBA" id="ARBA00004496"/>
    </source>
</evidence>
<evidence type="ECO:0000256" key="11">
    <source>
        <dbReference type="ARBA" id="ARBA00022960"/>
    </source>
</evidence>
<dbReference type="SUPFAM" id="SSF51161">
    <property type="entry name" value="Trimeric LpxA-like enzymes"/>
    <property type="match status" value="1"/>
</dbReference>
<evidence type="ECO:0000256" key="9">
    <source>
        <dbReference type="ARBA" id="ARBA00022737"/>
    </source>
</evidence>
<keyword evidence="5" id="KW-0963">Cytoplasm</keyword>
<protein>
    <submittedName>
        <fullName evidence="20">Uncharacterized protein</fullName>
    </submittedName>
</protein>
<dbReference type="GO" id="GO:0005737">
    <property type="term" value="C:cytoplasm"/>
    <property type="evidence" value="ECO:0007669"/>
    <property type="project" value="UniProtKB-SubCell"/>
</dbReference>
<comment type="similarity">
    <text evidence="3">In the C-terminal section; belongs to the transferase hexapeptide repeat family.</text>
</comment>
<comment type="subcellular location">
    <subcellularLocation>
        <location evidence="2">Cytoplasm</location>
    </subcellularLocation>
</comment>
<keyword evidence="6" id="KW-0808">Transferase</keyword>
<feature type="domain" description="Mannose-1-phosphate guanyltransferase C-terminal" evidence="19">
    <location>
        <begin position="268"/>
        <end position="340"/>
    </location>
</feature>
<dbReference type="GO" id="GO:0071555">
    <property type="term" value="P:cell wall organization"/>
    <property type="evidence" value="ECO:0007669"/>
    <property type="project" value="UniProtKB-KW"/>
</dbReference>
<keyword evidence="12" id="KW-0573">Peptidoglycan synthesis</keyword>
<name>A0A382E8M0_9ZZZZ</name>
<evidence type="ECO:0000256" key="12">
    <source>
        <dbReference type="ARBA" id="ARBA00022984"/>
    </source>
</evidence>
<keyword evidence="11" id="KW-0133">Cell shape</keyword>
<evidence type="ECO:0000256" key="6">
    <source>
        <dbReference type="ARBA" id="ARBA00022679"/>
    </source>
</evidence>
<dbReference type="PANTHER" id="PTHR43584">
    <property type="entry name" value="NUCLEOTIDYL TRANSFERASE"/>
    <property type="match status" value="1"/>
</dbReference>
<dbReference type="Gene3D" id="3.90.550.10">
    <property type="entry name" value="Spore Coat Polysaccharide Biosynthesis Protein SpsA, Chain A"/>
    <property type="match status" value="1"/>
</dbReference>
<dbReference type="InterPro" id="IPR001451">
    <property type="entry name" value="Hexapep"/>
</dbReference>
<evidence type="ECO:0000256" key="10">
    <source>
        <dbReference type="ARBA" id="ARBA00022842"/>
    </source>
</evidence>
<comment type="catalytic activity">
    <reaction evidence="16">
        <text>alpha-D-glucosamine 1-phosphate + acetyl-CoA = N-acetyl-alpha-D-glucosamine 1-phosphate + CoA + H(+)</text>
        <dbReference type="Rhea" id="RHEA:13725"/>
        <dbReference type="ChEBI" id="CHEBI:15378"/>
        <dbReference type="ChEBI" id="CHEBI:57287"/>
        <dbReference type="ChEBI" id="CHEBI:57288"/>
        <dbReference type="ChEBI" id="CHEBI:57776"/>
        <dbReference type="ChEBI" id="CHEBI:58516"/>
        <dbReference type="EC" id="2.3.1.157"/>
    </reaction>
</comment>
<dbReference type="AlphaFoldDB" id="A0A382E8M0"/>
<reference evidence="20" key="1">
    <citation type="submission" date="2018-05" db="EMBL/GenBank/DDBJ databases">
        <authorList>
            <person name="Lanie J.A."/>
            <person name="Ng W.-L."/>
            <person name="Kazmierczak K.M."/>
            <person name="Andrzejewski T.M."/>
            <person name="Davidsen T.M."/>
            <person name="Wayne K.J."/>
            <person name="Tettelin H."/>
            <person name="Glass J.I."/>
            <person name="Rusch D."/>
            <person name="Podicherti R."/>
            <person name="Tsui H.-C.T."/>
            <person name="Winkler M.E."/>
        </authorList>
    </citation>
    <scope>NUCLEOTIDE SEQUENCE</scope>
</reference>
<evidence type="ECO:0000256" key="16">
    <source>
        <dbReference type="ARBA" id="ARBA00048247"/>
    </source>
</evidence>
<dbReference type="InterPro" id="IPR029044">
    <property type="entry name" value="Nucleotide-diphossugar_trans"/>
</dbReference>
<dbReference type="InterPro" id="IPR005882">
    <property type="entry name" value="Bifunctional_GlmU"/>
</dbReference>
<organism evidence="20">
    <name type="scientific">marine metagenome</name>
    <dbReference type="NCBI Taxonomy" id="408172"/>
    <lineage>
        <taxon>unclassified sequences</taxon>
        <taxon>metagenomes</taxon>
        <taxon>ecological metagenomes</taxon>
    </lineage>
</organism>
<dbReference type="NCBIfam" id="TIGR01173">
    <property type="entry name" value="glmU"/>
    <property type="match status" value="1"/>
</dbReference>
<dbReference type="InterPro" id="IPR038009">
    <property type="entry name" value="GlmU_C_LbH"/>
</dbReference>
<evidence type="ECO:0000256" key="7">
    <source>
        <dbReference type="ARBA" id="ARBA00022695"/>
    </source>
</evidence>
<keyword evidence="8" id="KW-0479">Metal-binding</keyword>
<sequence length="452" mass="49437">MYTDFVVLAAGKGQRMLGNFPKVLEPLGGKPMVQHLIDTTQEIIHSRSIIVVGEQAEKVKKSLIIPRNTKWSNQKKQLGTGHAVKTAFSKVRPSAIVVVLYGDVPLVESKTLKSLINTASNNRLAILTFIKENPKGYGRILRNSRNQVEAIVEERDATIQERRIKEVNSGILAIKASKLKKLLPLIKNNNSAKEYYLTDLVDIAKRAGLRAKPLLLADPEEAQGANTLQELQELERTYQKRKAQKILELGVRIADINRIDIRGDLKAGRGAFIDVNSVFEGQVNLGANVMVGPNCYIRDSEIGKNSVIKANTVIEDSLIGNECRIGPFSRVRGGTELESFSELGNFVEANRSRIGKSSKAKHLTYLGDAHLGSKVNVGAGTITCNYDGKSKHKTKLSDGVFVGSNTSLVAPLTLGKDSYTGAGSVITKNVPENSLALGRARQAPPIKRKRKK</sequence>
<evidence type="ECO:0000256" key="1">
    <source>
        <dbReference type="ARBA" id="ARBA00001946"/>
    </source>
</evidence>
<accession>A0A382E8M0</accession>
<dbReference type="GO" id="GO:0000287">
    <property type="term" value="F:magnesium ion binding"/>
    <property type="evidence" value="ECO:0007669"/>
    <property type="project" value="InterPro"/>
</dbReference>
<keyword evidence="9" id="KW-0677">Repeat</keyword>
<dbReference type="HAMAP" id="MF_01631">
    <property type="entry name" value="GlmU"/>
    <property type="match status" value="1"/>
</dbReference>
<dbReference type="GO" id="GO:0006048">
    <property type="term" value="P:UDP-N-acetylglucosamine biosynthetic process"/>
    <property type="evidence" value="ECO:0007669"/>
    <property type="project" value="InterPro"/>
</dbReference>
<keyword evidence="13" id="KW-0511">Multifunctional enzyme</keyword>
<dbReference type="InterPro" id="IPR011004">
    <property type="entry name" value="Trimer_LpxA-like_sf"/>
</dbReference>
<dbReference type="GO" id="GO:0009252">
    <property type="term" value="P:peptidoglycan biosynthetic process"/>
    <property type="evidence" value="ECO:0007669"/>
    <property type="project" value="UniProtKB-KW"/>
</dbReference>
<evidence type="ECO:0000313" key="20">
    <source>
        <dbReference type="EMBL" id="SVB46739.1"/>
    </source>
</evidence>
<dbReference type="GO" id="GO:0008360">
    <property type="term" value="P:regulation of cell shape"/>
    <property type="evidence" value="ECO:0007669"/>
    <property type="project" value="UniProtKB-KW"/>
</dbReference>